<feature type="region of interest" description="Disordered" evidence="1">
    <location>
        <begin position="281"/>
        <end position="306"/>
    </location>
</feature>
<dbReference type="AlphaFoldDB" id="A0AAV4AD71"/>
<protein>
    <recommendedName>
        <fullName evidence="4">C-type lectin domain-containing protein</fullName>
    </recommendedName>
</protein>
<feature type="compositionally biased region" description="Polar residues" evidence="1">
    <location>
        <begin position="83"/>
        <end position="96"/>
    </location>
</feature>
<dbReference type="Proteomes" id="UP000735302">
    <property type="component" value="Unassembled WGS sequence"/>
</dbReference>
<organism evidence="2 3">
    <name type="scientific">Plakobranchus ocellatus</name>
    <dbReference type="NCBI Taxonomy" id="259542"/>
    <lineage>
        <taxon>Eukaryota</taxon>
        <taxon>Metazoa</taxon>
        <taxon>Spiralia</taxon>
        <taxon>Lophotrochozoa</taxon>
        <taxon>Mollusca</taxon>
        <taxon>Gastropoda</taxon>
        <taxon>Heterobranchia</taxon>
        <taxon>Euthyneura</taxon>
        <taxon>Panpulmonata</taxon>
        <taxon>Sacoglossa</taxon>
        <taxon>Placobranchoidea</taxon>
        <taxon>Plakobranchidae</taxon>
        <taxon>Plakobranchus</taxon>
    </lineage>
</organism>
<name>A0AAV4AD71_9GAST</name>
<feature type="compositionally biased region" description="Polar residues" evidence="1">
    <location>
        <begin position="195"/>
        <end position="212"/>
    </location>
</feature>
<evidence type="ECO:0000313" key="2">
    <source>
        <dbReference type="EMBL" id="GFO04967.1"/>
    </source>
</evidence>
<sequence length="509" mass="55192">MRVFRNFSYTLESHSGQYIDAFDHSSENPSLVSFQNLDEISSDMPLGQEKDNRIDQTFAAQSDACDQPVSGRGKTEDGPKESLSVSAASGVDSANCQGFPGRAETVREDFVMEQTIPKGNQRAHPPARIAKGQEVLGEMYQSHRLTSLWPGHRPLTASVSGYLDQQQMPEENALQKDGAKNSPETPTHIGRDETQASGLTPQPATFTSPASTSDLCSHVSSCSLLIDSGLGSESTSVLGSMDHLVISDPLSLDIEQARDFTHIDMPTSGAETLFGADAVDTSSCKDEDVESSQPPSDDDSGVSGVIQDFTRRGSDSVSLVGDAKSCGEKRDLPSTGHIFGDFIKTQKDGKISKFSENLDSEKIPPSPPGNLHDVDSKTKKRTSKTTSLELSRESVCAKYTSCRWVLAYLCFLARFMQTALRQSLGIAIIGMTLKMTQRVVTPDAGWEAWETYMAQNATADGNSGSGGNTDPVFNNLVRNGSTWRWTDENGFNWTMVVSTVSSSYIELLC</sequence>
<keyword evidence="3" id="KW-1185">Reference proteome</keyword>
<evidence type="ECO:0000313" key="3">
    <source>
        <dbReference type="Proteomes" id="UP000735302"/>
    </source>
</evidence>
<comment type="caution">
    <text evidence="2">The sequence shown here is derived from an EMBL/GenBank/DDBJ whole genome shotgun (WGS) entry which is preliminary data.</text>
</comment>
<accession>A0AAV4AD71</accession>
<reference evidence="2 3" key="1">
    <citation type="journal article" date="2021" name="Elife">
        <title>Chloroplast acquisition without the gene transfer in kleptoplastic sea slugs, Plakobranchus ocellatus.</title>
        <authorList>
            <person name="Maeda T."/>
            <person name="Takahashi S."/>
            <person name="Yoshida T."/>
            <person name="Shimamura S."/>
            <person name="Takaki Y."/>
            <person name="Nagai Y."/>
            <person name="Toyoda A."/>
            <person name="Suzuki Y."/>
            <person name="Arimoto A."/>
            <person name="Ishii H."/>
            <person name="Satoh N."/>
            <person name="Nishiyama T."/>
            <person name="Hasebe M."/>
            <person name="Maruyama T."/>
            <person name="Minagawa J."/>
            <person name="Obokata J."/>
            <person name="Shigenobu S."/>
        </authorList>
    </citation>
    <scope>NUCLEOTIDE SEQUENCE [LARGE SCALE GENOMIC DNA]</scope>
</reference>
<feature type="region of interest" description="Disordered" evidence="1">
    <location>
        <begin position="357"/>
        <end position="385"/>
    </location>
</feature>
<gene>
    <name evidence="2" type="ORF">PoB_003147200</name>
</gene>
<proteinExistence type="predicted"/>
<dbReference type="EMBL" id="BLXT01003745">
    <property type="protein sequence ID" value="GFO04967.1"/>
    <property type="molecule type" value="Genomic_DNA"/>
</dbReference>
<feature type="region of interest" description="Disordered" evidence="1">
    <location>
        <begin position="169"/>
        <end position="212"/>
    </location>
</feature>
<feature type="region of interest" description="Disordered" evidence="1">
    <location>
        <begin position="60"/>
        <end position="100"/>
    </location>
</feature>
<evidence type="ECO:0008006" key="4">
    <source>
        <dbReference type="Google" id="ProtNLM"/>
    </source>
</evidence>
<evidence type="ECO:0000256" key="1">
    <source>
        <dbReference type="SAM" id="MobiDB-lite"/>
    </source>
</evidence>